<gene>
    <name evidence="2" type="primary">Arhgap23_0</name>
    <name evidence="2" type="ORF">UROIND_R07043</name>
</gene>
<evidence type="ECO:0000313" key="2">
    <source>
        <dbReference type="EMBL" id="NXX76714.1"/>
    </source>
</evidence>
<name>A0A852KI17_UROIN</name>
<dbReference type="OrthoDB" id="6281275at2759"/>
<feature type="non-terminal residue" evidence="2">
    <location>
        <position position="1"/>
    </location>
</feature>
<comment type="caution">
    <text evidence="2">The sequence shown here is derived from an EMBL/GenBank/DDBJ whole genome shotgun (WGS) entry which is preliminary data.</text>
</comment>
<protein>
    <submittedName>
        <fullName evidence="2">RHG23 protein</fullName>
    </submittedName>
</protein>
<dbReference type="GO" id="GO:0007165">
    <property type="term" value="P:signal transduction"/>
    <property type="evidence" value="ECO:0007669"/>
    <property type="project" value="InterPro"/>
</dbReference>
<dbReference type="Gene3D" id="1.10.555.10">
    <property type="entry name" value="Rho GTPase activation protein"/>
    <property type="match status" value="1"/>
</dbReference>
<dbReference type="PANTHER" id="PTHR23175:SF5">
    <property type="entry name" value="RHO GTPASE-ACTIVATING PROTEIN 23"/>
    <property type="match status" value="1"/>
</dbReference>
<reference evidence="2" key="1">
    <citation type="submission" date="2020-02" db="EMBL/GenBank/DDBJ databases">
        <title>Bird 10,000 Genomes (B10K) Project - Family phase.</title>
        <authorList>
            <person name="Zhang G."/>
        </authorList>
    </citation>
    <scope>NUCLEOTIDE SEQUENCE</scope>
    <source>
        <strain evidence="2">B10K-DU-030-59</strain>
    </source>
</reference>
<dbReference type="Proteomes" id="UP000654395">
    <property type="component" value="Unassembled WGS sequence"/>
</dbReference>
<dbReference type="PANTHER" id="PTHR23175">
    <property type="entry name" value="PDZ DOMAIN-CONTAINING PROTEIN"/>
    <property type="match status" value="1"/>
</dbReference>
<keyword evidence="3" id="KW-1185">Reference proteome</keyword>
<organism evidence="2 3">
    <name type="scientific">Urocolius indicus</name>
    <name type="common">Red-faced mousebird</name>
    <name type="synonym">Colius indicus</name>
    <dbReference type="NCBI Taxonomy" id="458196"/>
    <lineage>
        <taxon>Eukaryota</taxon>
        <taxon>Metazoa</taxon>
        <taxon>Chordata</taxon>
        <taxon>Craniata</taxon>
        <taxon>Vertebrata</taxon>
        <taxon>Euteleostomi</taxon>
        <taxon>Archelosauria</taxon>
        <taxon>Archosauria</taxon>
        <taxon>Dinosauria</taxon>
        <taxon>Saurischia</taxon>
        <taxon>Theropoda</taxon>
        <taxon>Coelurosauria</taxon>
        <taxon>Aves</taxon>
        <taxon>Neognathae</taxon>
        <taxon>Neoaves</taxon>
        <taxon>Telluraves</taxon>
        <taxon>Coraciimorphae</taxon>
        <taxon>Coliiformes</taxon>
        <taxon>Coliidae</taxon>
        <taxon>Urocolius</taxon>
    </lineage>
</organism>
<sequence>LSDKYNDFIEANRIEDASERMRTLQKLIRDLPGHYYETLKFLMDHLKTITDHSEKNKMEPRNLALVFGPMLVRTFEDNMSNM</sequence>
<dbReference type="PROSITE" id="PS50238">
    <property type="entry name" value="RHOGAP"/>
    <property type="match status" value="1"/>
</dbReference>
<feature type="domain" description="Rho-GAP" evidence="1">
    <location>
        <begin position="1"/>
        <end position="82"/>
    </location>
</feature>
<dbReference type="EMBL" id="WBNH01003005">
    <property type="protein sequence ID" value="NXX76714.1"/>
    <property type="molecule type" value="Genomic_DNA"/>
</dbReference>
<accession>A0A852KI17</accession>
<dbReference type="InterPro" id="IPR008936">
    <property type="entry name" value="Rho_GTPase_activation_prot"/>
</dbReference>
<proteinExistence type="predicted"/>
<dbReference type="InterPro" id="IPR000198">
    <property type="entry name" value="RhoGAP_dom"/>
</dbReference>
<dbReference type="Pfam" id="PF00620">
    <property type="entry name" value="RhoGAP"/>
    <property type="match status" value="1"/>
</dbReference>
<feature type="non-terminal residue" evidence="2">
    <location>
        <position position="82"/>
    </location>
</feature>
<dbReference type="AlphaFoldDB" id="A0A852KI17"/>
<evidence type="ECO:0000259" key="1">
    <source>
        <dbReference type="PROSITE" id="PS50238"/>
    </source>
</evidence>
<dbReference type="SUPFAM" id="SSF48350">
    <property type="entry name" value="GTPase activation domain, GAP"/>
    <property type="match status" value="1"/>
</dbReference>
<evidence type="ECO:0000313" key="3">
    <source>
        <dbReference type="Proteomes" id="UP000654395"/>
    </source>
</evidence>